<sequence length="180" mass="20041">MLFPDPASPLHLDHDYVLEIGTLKKQAKEMSSGWSRNRQTRQADNTPNRNWNPRYAEWLLRIFWTASEIGNVDALYGGSRSSFLYTDTSTGKLMVEEITCPACSIIAAAGFQAALLLSMLRIALTMSASSSGESSGFPPQGCPKIVTWYPSAVSGWSSWEGSHPLDSTARVHNWKMYLYQ</sequence>
<dbReference type="RefSeq" id="XP_007840525.1">
    <property type="nucleotide sequence ID" value="XM_007842334.1"/>
</dbReference>
<accession>W3WL56</accession>
<feature type="compositionally biased region" description="Polar residues" evidence="1">
    <location>
        <begin position="32"/>
        <end position="48"/>
    </location>
</feature>
<reference evidence="3" key="1">
    <citation type="journal article" date="2015" name="BMC Genomics">
        <title>Genomic and transcriptomic analysis of the endophytic fungus Pestalotiopsis fici reveals its lifestyle and high potential for synthesis of natural products.</title>
        <authorList>
            <person name="Wang X."/>
            <person name="Zhang X."/>
            <person name="Liu L."/>
            <person name="Xiang M."/>
            <person name="Wang W."/>
            <person name="Sun X."/>
            <person name="Che Y."/>
            <person name="Guo L."/>
            <person name="Liu G."/>
            <person name="Guo L."/>
            <person name="Wang C."/>
            <person name="Yin W.B."/>
            <person name="Stadler M."/>
            <person name="Zhang X."/>
            <person name="Liu X."/>
        </authorList>
    </citation>
    <scope>NUCLEOTIDE SEQUENCE [LARGE SCALE GENOMIC DNA]</scope>
    <source>
        <strain evidence="3">W106-1 / CGMCC3.15140</strain>
    </source>
</reference>
<dbReference type="KEGG" id="pfy:PFICI_13753"/>
<proteinExistence type="predicted"/>
<keyword evidence="3" id="KW-1185">Reference proteome</keyword>
<dbReference type="HOGENOM" id="CLU_1496738_0_0_1"/>
<protein>
    <submittedName>
        <fullName evidence="2">Uncharacterized protein</fullName>
    </submittedName>
</protein>
<evidence type="ECO:0000313" key="3">
    <source>
        <dbReference type="Proteomes" id="UP000030651"/>
    </source>
</evidence>
<feature type="region of interest" description="Disordered" evidence="1">
    <location>
        <begin position="29"/>
        <end position="48"/>
    </location>
</feature>
<dbReference type="EMBL" id="KI912120">
    <property type="protein sequence ID" value="ETS73887.1"/>
    <property type="molecule type" value="Genomic_DNA"/>
</dbReference>
<name>W3WL56_PESFW</name>
<dbReference type="AlphaFoldDB" id="W3WL56"/>
<evidence type="ECO:0000313" key="2">
    <source>
        <dbReference type="EMBL" id="ETS73887.1"/>
    </source>
</evidence>
<organism evidence="2 3">
    <name type="scientific">Pestalotiopsis fici (strain W106-1 / CGMCC3.15140)</name>
    <dbReference type="NCBI Taxonomy" id="1229662"/>
    <lineage>
        <taxon>Eukaryota</taxon>
        <taxon>Fungi</taxon>
        <taxon>Dikarya</taxon>
        <taxon>Ascomycota</taxon>
        <taxon>Pezizomycotina</taxon>
        <taxon>Sordariomycetes</taxon>
        <taxon>Xylariomycetidae</taxon>
        <taxon>Amphisphaeriales</taxon>
        <taxon>Sporocadaceae</taxon>
        <taxon>Pestalotiopsis</taxon>
    </lineage>
</organism>
<dbReference type="GeneID" id="19278766"/>
<evidence type="ECO:0000256" key="1">
    <source>
        <dbReference type="SAM" id="MobiDB-lite"/>
    </source>
</evidence>
<gene>
    <name evidence="2" type="ORF">PFICI_13753</name>
</gene>
<dbReference type="Proteomes" id="UP000030651">
    <property type="component" value="Unassembled WGS sequence"/>
</dbReference>
<dbReference type="InParanoid" id="W3WL56"/>